<evidence type="ECO:0000256" key="7">
    <source>
        <dbReference type="ARBA" id="ARBA00023004"/>
    </source>
</evidence>
<organism evidence="10 11">
    <name type="scientific">Saitozyma podzolica</name>
    <dbReference type="NCBI Taxonomy" id="1890683"/>
    <lineage>
        <taxon>Eukaryota</taxon>
        <taxon>Fungi</taxon>
        <taxon>Dikarya</taxon>
        <taxon>Basidiomycota</taxon>
        <taxon>Agaricomycotina</taxon>
        <taxon>Tremellomycetes</taxon>
        <taxon>Tremellales</taxon>
        <taxon>Trimorphomycetaceae</taxon>
        <taxon>Saitozyma</taxon>
    </lineage>
</organism>
<keyword evidence="8" id="KW-0503">Monooxygenase</keyword>
<evidence type="ECO:0000256" key="3">
    <source>
        <dbReference type="ARBA" id="ARBA00010617"/>
    </source>
</evidence>
<dbReference type="PANTHER" id="PTHR24305:SF166">
    <property type="entry name" value="CYTOCHROME P450 12A4, MITOCHONDRIAL-RELATED"/>
    <property type="match status" value="1"/>
</dbReference>
<dbReference type="Gene3D" id="1.10.630.10">
    <property type="entry name" value="Cytochrome P450"/>
    <property type="match status" value="1"/>
</dbReference>
<comment type="cofactor">
    <cofactor evidence="1 9">
        <name>heme</name>
        <dbReference type="ChEBI" id="CHEBI:30413"/>
    </cofactor>
</comment>
<dbReference type="GO" id="GO:0005506">
    <property type="term" value="F:iron ion binding"/>
    <property type="evidence" value="ECO:0007669"/>
    <property type="project" value="InterPro"/>
</dbReference>
<dbReference type="PROSITE" id="PS00086">
    <property type="entry name" value="CYTOCHROME_P450"/>
    <property type="match status" value="1"/>
</dbReference>
<dbReference type="InterPro" id="IPR001128">
    <property type="entry name" value="Cyt_P450"/>
</dbReference>
<dbReference type="GO" id="GO:0004497">
    <property type="term" value="F:monooxygenase activity"/>
    <property type="evidence" value="ECO:0007669"/>
    <property type="project" value="UniProtKB-KW"/>
</dbReference>
<evidence type="ECO:0000256" key="2">
    <source>
        <dbReference type="ARBA" id="ARBA00005179"/>
    </source>
</evidence>
<dbReference type="GO" id="GO:0020037">
    <property type="term" value="F:heme binding"/>
    <property type="evidence" value="ECO:0007669"/>
    <property type="project" value="InterPro"/>
</dbReference>
<dbReference type="InterPro" id="IPR036396">
    <property type="entry name" value="Cyt_P450_sf"/>
</dbReference>
<dbReference type="SUPFAM" id="SSF48264">
    <property type="entry name" value="Cytochrome P450"/>
    <property type="match status" value="1"/>
</dbReference>
<comment type="similarity">
    <text evidence="3">Belongs to the cytochrome P450 family.</text>
</comment>
<sequence>MSTVSTWTSSLLPAPTLLSLLLLFLLLLVARTLGRISHRKYSHPLSGLPTPSILAPLTDWWAIWHIAVAHDRAFVLDSALRKEGNGKVVRFGPAQVVTSDLRAVRSVLQSRLDMPPEIAAFNTFGHSSLLATEHPSDAAPKRRLILPHYSMGNLKLWEPVFLKHIRRLLAVVESCETDDGVDVLSLSAHAVVDIIGELILDADISCLSDYATGDRHPVVRAIYQWPLRSVMEAILPRWAWWIVTKWPDPKVEALVASGKTLEEYVGPLVDTALARGAQHHRLALVHRLAIFGDQSEGNGVLNGESHGVAEGGSGKGGNEGGGWSKSQIISECIGEFVAGMETTSILVTFCLYALSTRWNVLSRLQRELDEATGLHDTIGFEQVNEMIYLDAVIRETLRLYPPVVAPRMRVVGDKGMVLDGHHLPPGTRVGISTWTAHHDPSIWGDDVEEFRPERWFNEMTAEQKLAFQPFSHGLRSCPGQNLALVETRLIVAAVVRKFDIAPAWGTTEASMQPMDKPTLVVLSIVLPWATAARPARSGAQAVLGWSAGSDESHISETLVTDEAGEETGVETGGERFREMKELLERYAPVFKLSETEAYFPSSIEYMLPHFDHGEDEDGNVVPLNRSLLTPFHLDEIPEAGQDLYLAIAEPHNPQPVLSDPESQYLHGPAYEELHTRREGLRGEIKEPVYGFWVEQERGVVDLWYWTYYPLNLGKSIGPFGVLGNHVSDWERLRIRTIHGTAQSADYITHHIHMLPNLKIRSDSHRADTHSGARFSAGTIRWTDVPKVDDRPVAFVAAGSHGVWPTPGDHVYADVLDVFKLIDVTDDNGPIWDTRDHVVGFPYWTPNPRRYKMQHEGNSSWLNFRGLWGNRGEKDCWWHRAIAVCQLVGAPPGPNRGLISPLNSLTRAQCVVSPLSWETSTYSFYFASHVVREAEKRGISLVEVEQVCGRPQRQSDEDDEQVDGDRALLRYIEESRREDEWEIWTVSGTTPFNGGDQHSRPNLVKEKADAEVIPAQVSVPPCSGRKSAVKAYRISLCLGNGKCVSTSGERKICTYQEGKRGYRFGNAASVNDLDEWWWDV</sequence>
<evidence type="ECO:0000256" key="5">
    <source>
        <dbReference type="ARBA" id="ARBA00022723"/>
    </source>
</evidence>
<dbReference type="EMBL" id="RSCD01000016">
    <property type="protein sequence ID" value="RSH88666.1"/>
    <property type="molecule type" value="Genomic_DNA"/>
</dbReference>
<keyword evidence="7 9" id="KW-0408">Iron</keyword>
<name>A0A427YC79_9TREE</name>
<evidence type="ECO:0000256" key="9">
    <source>
        <dbReference type="PIRSR" id="PIRSR602401-1"/>
    </source>
</evidence>
<dbReference type="AlphaFoldDB" id="A0A427YC79"/>
<evidence type="ECO:0000256" key="4">
    <source>
        <dbReference type="ARBA" id="ARBA00022617"/>
    </source>
</evidence>
<dbReference type="PRINTS" id="PR00463">
    <property type="entry name" value="EP450I"/>
</dbReference>
<keyword evidence="11" id="KW-1185">Reference proteome</keyword>
<evidence type="ECO:0000313" key="11">
    <source>
        <dbReference type="Proteomes" id="UP000279259"/>
    </source>
</evidence>
<dbReference type="PANTHER" id="PTHR24305">
    <property type="entry name" value="CYTOCHROME P450"/>
    <property type="match status" value="1"/>
</dbReference>
<comment type="caution">
    <text evidence="10">The sequence shown here is derived from an EMBL/GenBank/DDBJ whole genome shotgun (WGS) entry which is preliminary data.</text>
</comment>
<dbReference type="OrthoDB" id="188042at2759"/>
<dbReference type="STRING" id="1890683.A0A427YC79"/>
<evidence type="ECO:0008006" key="12">
    <source>
        <dbReference type="Google" id="ProtNLM"/>
    </source>
</evidence>
<evidence type="ECO:0000256" key="1">
    <source>
        <dbReference type="ARBA" id="ARBA00001971"/>
    </source>
</evidence>
<evidence type="ECO:0000256" key="6">
    <source>
        <dbReference type="ARBA" id="ARBA00023002"/>
    </source>
</evidence>
<dbReference type="InterPro" id="IPR017972">
    <property type="entry name" value="Cyt_P450_CS"/>
</dbReference>
<feature type="binding site" description="axial binding residue" evidence="9">
    <location>
        <position position="477"/>
    </location>
    <ligand>
        <name>heme</name>
        <dbReference type="ChEBI" id="CHEBI:30413"/>
    </ligand>
    <ligandPart>
        <name>Fe</name>
        <dbReference type="ChEBI" id="CHEBI:18248"/>
    </ligandPart>
</feature>
<proteinExistence type="inferred from homology"/>
<dbReference type="Proteomes" id="UP000279259">
    <property type="component" value="Unassembled WGS sequence"/>
</dbReference>
<comment type="pathway">
    <text evidence="2">Secondary metabolite biosynthesis.</text>
</comment>
<keyword evidence="4 9" id="KW-0349">Heme</keyword>
<protein>
    <recommendedName>
        <fullName evidence="12">Cytochrome P450-dit2</fullName>
    </recommendedName>
</protein>
<dbReference type="InterPro" id="IPR002401">
    <property type="entry name" value="Cyt_P450_E_grp-I"/>
</dbReference>
<keyword evidence="6" id="KW-0560">Oxidoreductase</keyword>
<dbReference type="InterPro" id="IPR050121">
    <property type="entry name" value="Cytochrome_P450_monoxygenase"/>
</dbReference>
<dbReference type="PRINTS" id="PR00385">
    <property type="entry name" value="P450"/>
</dbReference>
<reference evidence="10 11" key="1">
    <citation type="submission" date="2018-11" db="EMBL/GenBank/DDBJ databases">
        <title>Genome sequence of Saitozyma podzolica DSM 27192.</title>
        <authorList>
            <person name="Aliyu H."/>
            <person name="Gorte O."/>
            <person name="Ochsenreither K."/>
        </authorList>
    </citation>
    <scope>NUCLEOTIDE SEQUENCE [LARGE SCALE GENOMIC DNA]</scope>
    <source>
        <strain evidence="10 11">DSM 27192</strain>
    </source>
</reference>
<evidence type="ECO:0000256" key="8">
    <source>
        <dbReference type="ARBA" id="ARBA00023033"/>
    </source>
</evidence>
<gene>
    <name evidence="10" type="ORF">EHS25_002893</name>
</gene>
<dbReference type="GO" id="GO:0016705">
    <property type="term" value="F:oxidoreductase activity, acting on paired donors, with incorporation or reduction of molecular oxygen"/>
    <property type="evidence" value="ECO:0007669"/>
    <property type="project" value="InterPro"/>
</dbReference>
<accession>A0A427YC79</accession>
<keyword evidence="5 9" id="KW-0479">Metal-binding</keyword>
<evidence type="ECO:0000313" key="10">
    <source>
        <dbReference type="EMBL" id="RSH88666.1"/>
    </source>
</evidence>
<dbReference type="Pfam" id="PF00067">
    <property type="entry name" value="p450"/>
    <property type="match status" value="1"/>
</dbReference>